<dbReference type="EMBL" id="PSNW01000003">
    <property type="protein sequence ID" value="PPE74417.1"/>
    <property type="molecule type" value="Genomic_DNA"/>
</dbReference>
<dbReference type="SUPFAM" id="SSF56112">
    <property type="entry name" value="Protein kinase-like (PK-like)"/>
    <property type="match status" value="1"/>
</dbReference>
<evidence type="ECO:0000313" key="1">
    <source>
        <dbReference type="EMBL" id="PPE74417.1"/>
    </source>
</evidence>
<keyword evidence="2" id="KW-1185">Reference proteome</keyword>
<dbReference type="OrthoDB" id="4602230at2"/>
<evidence type="ECO:0008006" key="3">
    <source>
        <dbReference type="Google" id="ProtNLM"/>
    </source>
</evidence>
<comment type="caution">
    <text evidence="1">The sequence shown here is derived from an EMBL/GenBank/DDBJ whole genome shotgun (WGS) entry which is preliminary data.</text>
</comment>
<organism evidence="1 2">
    <name type="scientific">Solimonas fluminis</name>
    <dbReference type="NCBI Taxonomy" id="2086571"/>
    <lineage>
        <taxon>Bacteria</taxon>
        <taxon>Pseudomonadati</taxon>
        <taxon>Pseudomonadota</taxon>
        <taxon>Gammaproteobacteria</taxon>
        <taxon>Nevskiales</taxon>
        <taxon>Nevskiaceae</taxon>
        <taxon>Solimonas</taxon>
    </lineage>
</organism>
<protein>
    <recommendedName>
        <fullName evidence="3">Aminoglycoside phosphotransferase domain-containing protein</fullName>
    </recommendedName>
</protein>
<accession>A0A2S5THJ6</accession>
<evidence type="ECO:0000313" key="2">
    <source>
        <dbReference type="Proteomes" id="UP000238220"/>
    </source>
</evidence>
<proteinExistence type="predicted"/>
<dbReference type="Proteomes" id="UP000238220">
    <property type="component" value="Unassembled WGS sequence"/>
</dbReference>
<dbReference type="AlphaFoldDB" id="A0A2S5THJ6"/>
<sequence>MTDWVPGDALGLEMPAHPAALREGGTEFLTRAFRAAGFLGPENRVERIARFDECPGGSTGRKLLLSVAYGQPAPGLHRDLFVKFSRDFEDPARDQGRMQMEPEVRFARLSRMPGFPIATAACCFADYHAGSGTGLLITQRIGFGTEGIERHYDKCRDDELPEPLAHYQALLRALARLAGAHRAGRLPAGVSEQFPFDPSKLTVGERAPCSAAQLQRRAAQYGVFAAAHPGLLPGNIRDPGFIARLEREAPDLARAGEAIRAELRDQQDSIALCHWNANVDNAWFWRDAQGQLDCGLLDWGCVSQMNVAMAIWGAMSAADTGLWDRHFDGLLALFAAEYRGAGGPALDARRLKRQVLLYAALMGGAWLLDAPRYLQALVPELGQVSGCHDPRLRDNEMARCQLQMLTNVLNLWQTQDIGALLAAA</sequence>
<dbReference type="RefSeq" id="WP_104229575.1">
    <property type="nucleotide sequence ID" value="NZ_PSNW01000003.1"/>
</dbReference>
<gene>
    <name evidence="1" type="ORF">C3942_06525</name>
</gene>
<dbReference type="InterPro" id="IPR011009">
    <property type="entry name" value="Kinase-like_dom_sf"/>
</dbReference>
<name>A0A2S5THJ6_9GAMM</name>
<reference evidence="1 2" key="1">
    <citation type="submission" date="2018-02" db="EMBL/GenBank/DDBJ databases">
        <title>Genome sequencing of Solimonas sp. HR-BB.</title>
        <authorList>
            <person name="Lee Y."/>
            <person name="Jeon C.O."/>
        </authorList>
    </citation>
    <scope>NUCLEOTIDE SEQUENCE [LARGE SCALE GENOMIC DNA]</scope>
    <source>
        <strain evidence="1 2">HR-BB</strain>
    </source>
</reference>